<dbReference type="OrthoDB" id="2469738at2759"/>
<organism evidence="1 2">
    <name type="scientific">Funneliformis caledonium</name>
    <dbReference type="NCBI Taxonomy" id="1117310"/>
    <lineage>
        <taxon>Eukaryota</taxon>
        <taxon>Fungi</taxon>
        <taxon>Fungi incertae sedis</taxon>
        <taxon>Mucoromycota</taxon>
        <taxon>Glomeromycotina</taxon>
        <taxon>Glomeromycetes</taxon>
        <taxon>Glomerales</taxon>
        <taxon>Glomeraceae</taxon>
        <taxon>Funneliformis</taxon>
    </lineage>
</organism>
<evidence type="ECO:0000313" key="1">
    <source>
        <dbReference type="EMBL" id="CAG8531776.1"/>
    </source>
</evidence>
<reference evidence="1" key="1">
    <citation type="submission" date="2021-06" db="EMBL/GenBank/DDBJ databases">
        <authorList>
            <person name="Kallberg Y."/>
            <person name="Tangrot J."/>
            <person name="Rosling A."/>
        </authorList>
    </citation>
    <scope>NUCLEOTIDE SEQUENCE</scope>
    <source>
        <strain evidence="1">UK204</strain>
    </source>
</reference>
<keyword evidence="2" id="KW-1185">Reference proteome</keyword>
<protein>
    <submittedName>
        <fullName evidence="1">17084_t:CDS:1</fullName>
    </submittedName>
</protein>
<gene>
    <name evidence="1" type="ORF">FCALED_LOCUS5210</name>
</gene>
<name>A0A9N9AII1_9GLOM</name>
<dbReference type="AlphaFoldDB" id="A0A9N9AII1"/>
<comment type="caution">
    <text evidence="1">The sequence shown here is derived from an EMBL/GenBank/DDBJ whole genome shotgun (WGS) entry which is preliminary data.</text>
</comment>
<sequence length="126" mass="14698">MPEAKLCHLPLGFNTLHKLNPFYDFDIANCSIFSSINTGLIVVLACSHTYHKICYNNSRFKCLYCLSYLQEDVNVHVQSLLTRLQQFNEIQVEKDDNNIPYDNDDKNESVECMTFILEENFNHNNI</sequence>
<dbReference type="EMBL" id="CAJVPQ010001097">
    <property type="protein sequence ID" value="CAG8531776.1"/>
    <property type="molecule type" value="Genomic_DNA"/>
</dbReference>
<accession>A0A9N9AII1</accession>
<dbReference type="Proteomes" id="UP000789570">
    <property type="component" value="Unassembled WGS sequence"/>
</dbReference>
<evidence type="ECO:0000313" key="2">
    <source>
        <dbReference type="Proteomes" id="UP000789570"/>
    </source>
</evidence>
<proteinExistence type="predicted"/>